<protein>
    <recommendedName>
        <fullName evidence="2">Tyrosine-protein kinase ephrin type A/B receptor-like domain-containing protein</fullName>
    </recommendedName>
</protein>
<organism evidence="3 4">
    <name type="scientific">Mycena rosella</name>
    <name type="common">Pink bonnet</name>
    <name type="synonym">Agaricus rosellus</name>
    <dbReference type="NCBI Taxonomy" id="1033263"/>
    <lineage>
        <taxon>Eukaryota</taxon>
        <taxon>Fungi</taxon>
        <taxon>Dikarya</taxon>
        <taxon>Basidiomycota</taxon>
        <taxon>Agaricomycotina</taxon>
        <taxon>Agaricomycetes</taxon>
        <taxon>Agaricomycetidae</taxon>
        <taxon>Agaricales</taxon>
        <taxon>Marasmiineae</taxon>
        <taxon>Mycenaceae</taxon>
        <taxon>Mycena</taxon>
    </lineage>
</organism>
<dbReference type="Proteomes" id="UP001221757">
    <property type="component" value="Unassembled WGS sequence"/>
</dbReference>
<evidence type="ECO:0000313" key="4">
    <source>
        <dbReference type="Proteomes" id="UP001221757"/>
    </source>
</evidence>
<dbReference type="PANTHER" id="PTHR46967:SF2">
    <property type="entry name" value="SUSHI, VON WILLEBRAND FACTOR TYPE A, EGF AND PENTRAXIN DOMAIN-CONTAINING PROTEIN 1-LIKE"/>
    <property type="match status" value="1"/>
</dbReference>
<sequence>MTAFLPLAIALLHTAAAFPSVPGVSLRSEHGSLEKRDCPTGQAHIPVASSPCSPCSPGERCPDGTNWYNCYFGTYQPRMNSLQCQMGILTHIVQSRVKPAAYPHRQAHTLKEPPPSIRSAPLEQLSLTLANTLASLVQLELTKPKRVKPLAPFAPQELPDLARAKPPQAPASLVQLANSRISKFQLMPAVKKRVNPLVPPRRQAFITMLPAVTPRFLAPSISTNLYMPSMWWSSPSKILTNMYPQAGQTSCLNCPAGQYQNLTGQSSCSTTPAGFYSAAGASAPVPCPSGFYQSLSGRTSCPNVTPAGSYNSANVNGSSSPIPCVAGTYQPSAGQSACLPAPLGFYTKNVAGSTTVIACSSGQYQNQTGQTSCQTTPVGFYNNGTSAGSPAPIPCPAGSYQSYTGQNFCYGAPKGRFQSMSGQAGVCGTCCGWAAPLTNNNINPVNCTGSTPNAWPGSGDGCISSSTSCIHTATCVQDPVTGACPASTYYG</sequence>
<dbReference type="SUPFAM" id="SSF57184">
    <property type="entry name" value="Growth factor receptor domain"/>
    <property type="match status" value="1"/>
</dbReference>
<feature type="signal peptide" evidence="1">
    <location>
        <begin position="1"/>
        <end position="17"/>
    </location>
</feature>
<dbReference type="SMART" id="SM01411">
    <property type="entry name" value="Ephrin_rec_like"/>
    <property type="match status" value="3"/>
</dbReference>
<evidence type="ECO:0000259" key="2">
    <source>
        <dbReference type="Pfam" id="PF07699"/>
    </source>
</evidence>
<feature type="chain" id="PRO_5042066208" description="Tyrosine-protein kinase ephrin type A/B receptor-like domain-containing protein" evidence="1">
    <location>
        <begin position="18"/>
        <end position="491"/>
    </location>
</feature>
<keyword evidence="1" id="KW-0732">Signal</keyword>
<dbReference type="InterPro" id="IPR011641">
    <property type="entry name" value="Tyr-kin_ephrin_A/B_rcpt-like"/>
</dbReference>
<dbReference type="Pfam" id="PF07699">
    <property type="entry name" value="Ephrin_rec_like"/>
    <property type="match status" value="2"/>
</dbReference>
<dbReference type="InterPro" id="IPR009030">
    <property type="entry name" value="Growth_fac_rcpt_cys_sf"/>
</dbReference>
<evidence type="ECO:0000313" key="3">
    <source>
        <dbReference type="EMBL" id="KAJ7663665.1"/>
    </source>
</evidence>
<name>A0AAD7G688_MYCRO</name>
<gene>
    <name evidence="3" type="ORF">B0H17DRAFT_1143909</name>
</gene>
<dbReference type="Gene3D" id="2.10.50.10">
    <property type="entry name" value="Tumor Necrosis Factor Receptor, subunit A, domain 2"/>
    <property type="match status" value="2"/>
</dbReference>
<feature type="domain" description="Tyrosine-protein kinase ephrin type A/B receptor-like" evidence="2">
    <location>
        <begin position="243"/>
        <end position="277"/>
    </location>
</feature>
<dbReference type="PANTHER" id="PTHR46967">
    <property type="entry name" value="INSULIN-LIKE GROWTH FACTOR BINDING PROTEIN,N-TERMINAL"/>
    <property type="match status" value="1"/>
</dbReference>
<keyword evidence="4" id="KW-1185">Reference proteome</keyword>
<feature type="domain" description="Tyrosine-protein kinase ephrin type A/B receptor-like" evidence="2">
    <location>
        <begin position="320"/>
        <end position="351"/>
    </location>
</feature>
<dbReference type="AlphaFoldDB" id="A0AAD7G688"/>
<proteinExistence type="predicted"/>
<accession>A0AAD7G688</accession>
<evidence type="ECO:0000256" key="1">
    <source>
        <dbReference type="SAM" id="SignalP"/>
    </source>
</evidence>
<comment type="caution">
    <text evidence="3">The sequence shown here is derived from an EMBL/GenBank/DDBJ whole genome shotgun (WGS) entry which is preliminary data.</text>
</comment>
<dbReference type="EMBL" id="JARKIE010000229">
    <property type="protein sequence ID" value="KAJ7663665.1"/>
    <property type="molecule type" value="Genomic_DNA"/>
</dbReference>
<reference evidence="3" key="1">
    <citation type="submission" date="2023-03" db="EMBL/GenBank/DDBJ databases">
        <title>Massive genome expansion in bonnet fungi (Mycena s.s.) driven by repeated elements and novel gene families across ecological guilds.</title>
        <authorList>
            <consortium name="Lawrence Berkeley National Laboratory"/>
            <person name="Harder C.B."/>
            <person name="Miyauchi S."/>
            <person name="Viragh M."/>
            <person name="Kuo A."/>
            <person name="Thoen E."/>
            <person name="Andreopoulos B."/>
            <person name="Lu D."/>
            <person name="Skrede I."/>
            <person name="Drula E."/>
            <person name="Henrissat B."/>
            <person name="Morin E."/>
            <person name="Kohler A."/>
            <person name="Barry K."/>
            <person name="LaButti K."/>
            <person name="Morin E."/>
            <person name="Salamov A."/>
            <person name="Lipzen A."/>
            <person name="Mereny Z."/>
            <person name="Hegedus B."/>
            <person name="Baldrian P."/>
            <person name="Stursova M."/>
            <person name="Weitz H."/>
            <person name="Taylor A."/>
            <person name="Grigoriev I.V."/>
            <person name="Nagy L.G."/>
            <person name="Martin F."/>
            <person name="Kauserud H."/>
        </authorList>
    </citation>
    <scope>NUCLEOTIDE SEQUENCE</scope>
    <source>
        <strain evidence="3">CBHHK067</strain>
    </source>
</reference>